<feature type="domain" description="SET" evidence="1">
    <location>
        <begin position="9"/>
        <end position="315"/>
    </location>
</feature>
<keyword evidence="3" id="KW-1185">Reference proteome</keyword>
<dbReference type="SUPFAM" id="SSF82199">
    <property type="entry name" value="SET domain"/>
    <property type="match status" value="1"/>
</dbReference>
<evidence type="ECO:0000313" key="3">
    <source>
        <dbReference type="Proteomes" id="UP001175261"/>
    </source>
</evidence>
<dbReference type="PROSITE" id="PS50280">
    <property type="entry name" value="SET"/>
    <property type="match status" value="1"/>
</dbReference>
<evidence type="ECO:0000313" key="2">
    <source>
        <dbReference type="EMBL" id="KAK0388007.1"/>
    </source>
</evidence>
<accession>A0AA39L8H3</accession>
<dbReference type="InterPro" id="IPR050869">
    <property type="entry name" value="H3K4_H4K5_MeTrfase"/>
</dbReference>
<dbReference type="Pfam" id="PF00856">
    <property type="entry name" value="SET"/>
    <property type="match status" value="1"/>
</dbReference>
<evidence type="ECO:0000259" key="1">
    <source>
        <dbReference type="PROSITE" id="PS50280"/>
    </source>
</evidence>
<gene>
    <name evidence="2" type="ORF">NLU13_4251</name>
</gene>
<dbReference type="PANTHER" id="PTHR12197">
    <property type="entry name" value="HISTONE-LYSINE N-METHYLTRANSFERASE SMYD"/>
    <property type="match status" value="1"/>
</dbReference>
<name>A0AA39L8H3_SARSR</name>
<dbReference type="PANTHER" id="PTHR12197:SF292">
    <property type="entry name" value="SET DOMAIN-CONTAINING PROTEIN"/>
    <property type="match status" value="1"/>
</dbReference>
<dbReference type="CDD" id="cd20071">
    <property type="entry name" value="SET_SMYD"/>
    <property type="match status" value="1"/>
</dbReference>
<dbReference type="Gene3D" id="2.170.270.10">
    <property type="entry name" value="SET domain"/>
    <property type="match status" value="1"/>
</dbReference>
<protein>
    <recommendedName>
        <fullName evidence="1">SET domain-containing protein</fullName>
    </recommendedName>
</protein>
<dbReference type="EMBL" id="JAPDFR010000003">
    <property type="protein sequence ID" value="KAK0388007.1"/>
    <property type="molecule type" value="Genomic_DNA"/>
</dbReference>
<comment type="caution">
    <text evidence="2">The sequence shown here is derived from an EMBL/GenBank/DDBJ whole genome shotgun (WGS) entry which is preliminary data.</text>
</comment>
<organism evidence="2 3">
    <name type="scientific">Sarocladium strictum</name>
    <name type="common">Black bundle disease fungus</name>
    <name type="synonym">Acremonium strictum</name>
    <dbReference type="NCBI Taxonomy" id="5046"/>
    <lineage>
        <taxon>Eukaryota</taxon>
        <taxon>Fungi</taxon>
        <taxon>Dikarya</taxon>
        <taxon>Ascomycota</taxon>
        <taxon>Pezizomycotina</taxon>
        <taxon>Sordariomycetes</taxon>
        <taxon>Hypocreomycetidae</taxon>
        <taxon>Hypocreales</taxon>
        <taxon>Sarocladiaceae</taxon>
        <taxon>Sarocladium</taxon>
    </lineage>
</organism>
<sequence>MESLPYIHPDLTIDESPTKGRLVKATSAIKRGELVLKDGPYAVVPALLIDEPPFLLCNRQGCSRRIPREYAHTSPHRLHRCPDRCLAEVVWCEEQCRSKDTQRHQFECLWLKKTSREIRSSYGDTEFVLLWLIIRMLINRHLKEEAGSKAQTSPPNGTSIEPEVKGFDTSECPKQQSVQWQGSHFSRRGWDSVWNLEGDPSFFSPDKVKHWHTMTSNYICNGILPLKYPVDEIVDVICKIELNSFGLYPGVTGQYPVISTQGRGDYYGGGIYPTAAMFNHSCCPNVTHELDDFGRRHFRAGRDIEIGEECCISYFDLAEYPGSTARREAIKTSWNFACDCRRCEEDMEVPGFLQALNLDI</sequence>
<reference evidence="2" key="1">
    <citation type="submission" date="2022-10" db="EMBL/GenBank/DDBJ databases">
        <title>Determination and structural analysis of whole genome sequence of Sarocladium strictum F4-1.</title>
        <authorList>
            <person name="Hu L."/>
            <person name="Jiang Y."/>
        </authorList>
    </citation>
    <scope>NUCLEOTIDE SEQUENCE</scope>
    <source>
        <strain evidence="2">F4-1</strain>
    </source>
</reference>
<dbReference type="AlphaFoldDB" id="A0AA39L8H3"/>
<dbReference type="InterPro" id="IPR001214">
    <property type="entry name" value="SET_dom"/>
</dbReference>
<dbReference type="InterPro" id="IPR046341">
    <property type="entry name" value="SET_dom_sf"/>
</dbReference>
<dbReference type="Proteomes" id="UP001175261">
    <property type="component" value="Unassembled WGS sequence"/>
</dbReference>
<proteinExistence type="predicted"/>